<dbReference type="RefSeq" id="WP_219286573.1">
    <property type="nucleotide sequence ID" value="NZ_RPHB01000001.1"/>
</dbReference>
<reference evidence="2 3" key="1">
    <citation type="journal article" date="2020" name="Syst. Appl. Microbiol.">
        <title>Arthrospiribacter ruber gen. nov., sp. nov., a novel bacterium isolated from Arthrospira cultures.</title>
        <authorList>
            <person name="Waleron M."/>
            <person name="Misztak A."/>
            <person name="Waleron M.M."/>
            <person name="Furmaniak M."/>
            <person name="Mrozik A."/>
            <person name="Waleron K."/>
        </authorList>
    </citation>
    <scope>NUCLEOTIDE SEQUENCE [LARGE SCALE GENOMIC DNA]</scope>
    <source>
        <strain evidence="2 3">DPMB0001</strain>
    </source>
</reference>
<dbReference type="AlphaFoldDB" id="A0A951IVD4"/>
<sequence>MKRTLVFALLCLVYLVSCTEKEAEEPVIIKDYDLFVKVKIDGVDYEYGYNLKEDYRTSESSPVLEEFIPGKGRNIILFHDEAIDIDIQQGCDKTSGKGACVFMVFRGLSSIGRNGDPYFGGSIPGNHVKLFERNYSYYNEEPLPFEVTLRNHDPIKFTVEGTFKGKAILRVITDKAETKTIDIEGSFRSGALKN</sequence>
<proteinExistence type="predicted"/>
<evidence type="ECO:0000313" key="3">
    <source>
        <dbReference type="Proteomes" id="UP000727490"/>
    </source>
</evidence>
<evidence type="ECO:0000256" key="1">
    <source>
        <dbReference type="SAM" id="SignalP"/>
    </source>
</evidence>
<name>A0A951IVD4_9BACT</name>
<dbReference type="EMBL" id="RPHB01000001">
    <property type="protein sequence ID" value="MBW3466579.1"/>
    <property type="molecule type" value="Genomic_DNA"/>
</dbReference>
<evidence type="ECO:0000313" key="2">
    <source>
        <dbReference type="EMBL" id="MBW3466579.1"/>
    </source>
</evidence>
<protein>
    <recommendedName>
        <fullName evidence="4">Lipoprotein</fullName>
    </recommendedName>
</protein>
<dbReference type="Proteomes" id="UP000727490">
    <property type="component" value="Unassembled WGS sequence"/>
</dbReference>
<accession>A0A951IVD4</accession>
<feature type="chain" id="PRO_5038087991" description="Lipoprotein" evidence="1">
    <location>
        <begin position="24"/>
        <end position="194"/>
    </location>
</feature>
<keyword evidence="1" id="KW-0732">Signal</keyword>
<gene>
    <name evidence="2" type="ORF">EGN73_01960</name>
</gene>
<comment type="caution">
    <text evidence="2">The sequence shown here is derived from an EMBL/GenBank/DDBJ whole genome shotgun (WGS) entry which is preliminary data.</text>
</comment>
<evidence type="ECO:0008006" key="4">
    <source>
        <dbReference type="Google" id="ProtNLM"/>
    </source>
</evidence>
<keyword evidence="3" id="KW-1185">Reference proteome</keyword>
<organism evidence="2 3">
    <name type="scientific">Arthrospiribacter ruber</name>
    <dbReference type="NCBI Taxonomy" id="2487934"/>
    <lineage>
        <taxon>Bacteria</taxon>
        <taxon>Pseudomonadati</taxon>
        <taxon>Bacteroidota</taxon>
        <taxon>Cytophagia</taxon>
        <taxon>Cytophagales</taxon>
        <taxon>Cyclobacteriaceae</taxon>
        <taxon>Arthrospiribacter</taxon>
    </lineage>
</organism>
<feature type="signal peptide" evidence="1">
    <location>
        <begin position="1"/>
        <end position="23"/>
    </location>
</feature>